<gene>
    <name evidence="3" type="ORF">HNQ86_002722</name>
    <name evidence="2" type="ORF">LF63_0112640</name>
</gene>
<reference evidence="3 5" key="2">
    <citation type="submission" date="2020-08" db="EMBL/GenBank/DDBJ databases">
        <title>Genomic Encyclopedia of Type Strains, Phase IV (KMG-IV): sequencing the most valuable type-strain genomes for metagenomic binning, comparative biology and taxonomic classification.</title>
        <authorList>
            <person name="Goeker M."/>
        </authorList>
    </citation>
    <scope>NUCLEOTIDE SEQUENCE [LARGE SCALE GENOMIC DNA]</scope>
    <source>
        <strain evidence="3 5">DSM 107085</strain>
    </source>
</reference>
<protein>
    <recommendedName>
        <fullName evidence="6">Transmembrane protein</fullName>
    </recommendedName>
</protein>
<organism evidence="2 4">
    <name type="scientific">Oleiagrimonas soli</name>
    <dbReference type="NCBI Taxonomy" id="1543381"/>
    <lineage>
        <taxon>Bacteria</taxon>
        <taxon>Pseudomonadati</taxon>
        <taxon>Pseudomonadota</taxon>
        <taxon>Gammaproteobacteria</taxon>
        <taxon>Lysobacterales</taxon>
        <taxon>Rhodanobacteraceae</taxon>
        <taxon>Oleiagrimonas</taxon>
    </lineage>
</organism>
<evidence type="ECO:0000313" key="4">
    <source>
        <dbReference type="Proteomes" id="UP000029708"/>
    </source>
</evidence>
<evidence type="ECO:0000313" key="3">
    <source>
        <dbReference type="EMBL" id="MBB6185377.1"/>
    </source>
</evidence>
<dbReference type="Proteomes" id="UP000029708">
    <property type="component" value="Unassembled WGS sequence"/>
</dbReference>
<dbReference type="AlphaFoldDB" id="A0A099CTK3"/>
<name>A0A099CTK3_9GAMM</name>
<dbReference type="Proteomes" id="UP000560000">
    <property type="component" value="Unassembled WGS sequence"/>
</dbReference>
<feature type="transmembrane region" description="Helical" evidence="1">
    <location>
        <begin position="59"/>
        <end position="76"/>
    </location>
</feature>
<feature type="transmembrane region" description="Helical" evidence="1">
    <location>
        <begin position="31"/>
        <end position="52"/>
    </location>
</feature>
<evidence type="ECO:0000256" key="1">
    <source>
        <dbReference type="SAM" id="Phobius"/>
    </source>
</evidence>
<evidence type="ECO:0008006" key="6">
    <source>
        <dbReference type="Google" id="ProtNLM"/>
    </source>
</evidence>
<keyword evidence="1" id="KW-0472">Membrane</keyword>
<accession>A0A099CTK3</accession>
<dbReference type="EMBL" id="JROI01000014">
    <property type="protein sequence ID" value="KGI77089.1"/>
    <property type="molecule type" value="Genomic_DNA"/>
</dbReference>
<feature type="transmembrane region" description="Helical" evidence="1">
    <location>
        <begin position="88"/>
        <end position="109"/>
    </location>
</feature>
<dbReference type="EMBL" id="JACHET010000001">
    <property type="protein sequence ID" value="MBB6185377.1"/>
    <property type="molecule type" value="Genomic_DNA"/>
</dbReference>
<dbReference type="OrthoDB" id="9554229at2"/>
<keyword evidence="4" id="KW-1185">Reference proteome</keyword>
<proteinExistence type="predicted"/>
<evidence type="ECO:0000313" key="5">
    <source>
        <dbReference type="Proteomes" id="UP000560000"/>
    </source>
</evidence>
<keyword evidence="1" id="KW-0812">Transmembrane</keyword>
<keyword evidence="1" id="KW-1133">Transmembrane helix</keyword>
<comment type="caution">
    <text evidence="2">The sequence shown here is derived from an EMBL/GenBank/DDBJ whole genome shotgun (WGS) entry which is preliminary data.</text>
</comment>
<reference evidence="2 4" key="1">
    <citation type="submission" date="2014-09" db="EMBL/GenBank/DDBJ databases">
        <title>Xanthomonadaceae 3.5X direct submission.</title>
        <authorList>
            <person name="Fang T."/>
            <person name="Wang H."/>
        </authorList>
    </citation>
    <scope>NUCLEOTIDE SEQUENCE [LARGE SCALE GENOMIC DNA]</scope>
    <source>
        <strain evidence="2 4">3.5X</strain>
    </source>
</reference>
<dbReference type="RefSeq" id="WP_043102328.1">
    <property type="nucleotide sequence ID" value="NZ_JACHET010000001.1"/>
</dbReference>
<dbReference type="HOGENOM" id="CLU_1990383_0_0_6"/>
<sequence length="125" mass="13749">MRRAALTVTALAFLAGTGLICIQAKPAMAGLFFVPFALGPLCITLFLAILFTDRRAERVLLMSTALYAAWFGYVYVDIFHWHADPQSAIGLLFVGVYALPVLLVFWIVAGRMQHTANRSPAARHP</sequence>
<evidence type="ECO:0000313" key="2">
    <source>
        <dbReference type="EMBL" id="KGI77089.1"/>
    </source>
</evidence>